<dbReference type="SUPFAM" id="SSF55103">
    <property type="entry name" value="FAD-linked oxidases, C-terminal domain"/>
    <property type="match status" value="1"/>
</dbReference>
<comment type="caution">
    <text evidence="7">The sequence shown here is derived from an EMBL/GenBank/DDBJ whole genome shotgun (WGS) entry which is preliminary data.</text>
</comment>
<dbReference type="SUPFAM" id="SSF46548">
    <property type="entry name" value="alpha-helical ferredoxin"/>
    <property type="match status" value="1"/>
</dbReference>
<evidence type="ECO:0000259" key="6">
    <source>
        <dbReference type="PROSITE" id="PS51387"/>
    </source>
</evidence>
<dbReference type="PROSITE" id="PS00198">
    <property type="entry name" value="4FE4S_FER_1"/>
    <property type="match status" value="1"/>
</dbReference>
<accession>A0A1J5SJ92</accession>
<dbReference type="GO" id="GO:0004458">
    <property type="term" value="F:D-lactate dehydrogenase (cytochrome) activity"/>
    <property type="evidence" value="ECO:0007669"/>
    <property type="project" value="TreeGrafter"/>
</dbReference>
<protein>
    <submittedName>
        <fullName evidence="7">Anaerobic glycerol-3-phosphate dehydrogenase subunit C</fullName>
    </submittedName>
</protein>
<keyword evidence="4" id="KW-0560">Oxidoreductase</keyword>
<dbReference type="Pfam" id="PF02913">
    <property type="entry name" value="FAD-oxidase_C"/>
    <property type="match status" value="1"/>
</dbReference>
<dbReference type="Gene3D" id="1.10.45.10">
    <property type="entry name" value="Vanillyl-alcohol Oxidase, Chain A, domain 4"/>
    <property type="match status" value="1"/>
</dbReference>
<dbReference type="PANTHER" id="PTHR11748:SF119">
    <property type="entry name" value="D-2-HYDROXYGLUTARATE DEHYDROGENASE"/>
    <property type="match status" value="1"/>
</dbReference>
<dbReference type="Pfam" id="PF01565">
    <property type="entry name" value="FAD_binding_4"/>
    <property type="match status" value="1"/>
</dbReference>
<dbReference type="InterPro" id="IPR009051">
    <property type="entry name" value="Helical_ferredxn"/>
</dbReference>
<dbReference type="InterPro" id="IPR016171">
    <property type="entry name" value="Vanillyl_alc_oxidase_C-sub2"/>
</dbReference>
<dbReference type="InterPro" id="IPR006094">
    <property type="entry name" value="Oxid_FAD_bind_N"/>
</dbReference>
<evidence type="ECO:0000256" key="1">
    <source>
        <dbReference type="ARBA" id="ARBA00001974"/>
    </source>
</evidence>
<keyword evidence="3" id="KW-0274">FAD</keyword>
<dbReference type="PROSITE" id="PS51387">
    <property type="entry name" value="FAD_PCMH"/>
    <property type="match status" value="1"/>
</dbReference>
<gene>
    <name evidence="7" type="primary">glpC_4</name>
    <name evidence="7" type="ORF">GALL_138430</name>
</gene>
<dbReference type="Pfam" id="PF13534">
    <property type="entry name" value="Fer4_17"/>
    <property type="match status" value="1"/>
</dbReference>
<evidence type="ECO:0000256" key="2">
    <source>
        <dbReference type="ARBA" id="ARBA00022630"/>
    </source>
</evidence>
<evidence type="ECO:0000313" key="7">
    <source>
        <dbReference type="EMBL" id="OIR04112.1"/>
    </source>
</evidence>
<dbReference type="InterPro" id="IPR004113">
    <property type="entry name" value="FAD-bd_oxidored_4_C"/>
</dbReference>
<sequence>MSNAIKTPVVSIQALQELAAGLEGELHFDETLRKLYATDASEYQELPVAVALPRSESDVRALIDFANRHHVGLIPRGAGTSLAGQVVGSGLVVDLGKHLNRILDLDTDRRRVRVQPGVVRNELNLHLKPHGLLFGPETSTANRAMIGGMVGNNSCGSNSIVYGSTRDHLVSARGFLSDGSMATIGPLTPAEFEAKCAAPDSLETRIYRLVRELLGNAGNRDLIRKNYPRPEVTRRNTGYALDLLMDSAVFDPASDKPFNLCRLIAGSEGTLFLGVEFELNCEPLPPPGALLCAHFSDVPSALKATLIAMAHRPFGCELIDRHILECTKANLEQAKNRFFVQGDPGAILVVEVRREERSEIERELERIAGEMQAAGLGTAFPVLWGDDCGKVWELRRAGQGLVNNVRGPAKPREIVEDTAVAVADLPAYIAEFDQLLRDKYGLDCIYYAHAGAGELHTRPLFNLKSPAGLKLFRDVATDIAALVKKYRGSLSGEHGDGRLRGEFIRFMVGDACYAMMRRVKETFDPANLLNPGKIIDTPPMDTSLRHRPGEADPAYETFFDFSSSDGVLAATEKCTGVGECRKSHLMGGTMCPSYMATHDEKDSTRARANILRHVLTHPRDPANPWDSEEVGVVMDLCLSCKACKSECPSNVDVARLKMEWMQHEHDAHGVPRRSRLVAGFARSMRLASFAPWLYNGIVSTPGLSRLVKTFAGFAPERSLPRLHSTTLAAWHAGHANPPSLQYPNGRVHLFCDEFTNYSDTPIGIKAVELLNRLGYEVVIPRHVESGRAHFSKGLVREARKLAIRNVELLKDVVTDAAPLIGIEPSAILGFRDEYPDLMPPELKAAVRALAGRTMLVDEFLAREADAGRIRSEAFQPAERTIKLHGHCHQKALSSLVPTVKLLELPKGHRVQLIPSACCGMAGSFGYEAEHYAISQQIGELVLLPAVRSAPDDILIAAPGTSCRHQIKDATGRIALHPVEILHAALR</sequence>
<organism evidence="7">
    <name type="scientific">mine drainage metagenome</name>
    <dbReference type="NCBI Taxonomy" id="410659"/>
    <lineage>
        <taxon>unclassified sequences</taxon>
        <taxon>metagenomes</taxon>
        <taxon>ecological metagenomes</taxon>
    </lineage>
</organism>
<dbReference type="InterPro" id="IPR036318">
    <property type="entry name" value="FAD-bd_PCMH-like_sf"/>
</dbReference>
<evidence type="ECO:0000259" key="5">
    <source>
        <dbReference type="PROSITE" id="PS51379"/>
    </source>
</evidence>
<dbReference type="GO" id="GO:0051536">
    <property type="term" value="F:iron-sulfur cluster binding"/>
    <property type="evidence" value="ECO:0007669"/>
    <property type="project" value="InterPro"/>
</dbReference>
<evidence type="ECO:0000256" key="3">
    <source>
        <dbReference type="ARBA" id="ARBA00022827"/>
    </source>
</evidence>
<comment type="cofactor">
    <cofactor evidence="1">
        <name>FAD</name>
        <dbReference type="ChEBI" id="CHEBI:57692"/>
    </cofactor>
</comment>
<dbReference type="InterPro" id="IPR017900">
    <property type="entry name" value="4Fe4S_Fe_S_CS"/>
</dbReference>
<keyword evidence="2" id="KW-0285">Flavoprotein</keyword>
<dbReference type="InterPro" id="IPR016164">
    <property type="entry name" value="FAD-linked_Oxase-like_C"/>
</dbReference>
<evidence type="ECO:0000256" key="4">
    <source>
        <dbReference type="ARBA" id="ARBA00023002"/>
    </source>
</evidence>
<dbReference type="InterPro" id="IPR016166">
    <property type="entry name" value="FAD-bd_PCMH"/>
</dbReference>
<dbReference type="PROSITE" id="PS51379">
    <property type="entry name" value="4FE4S_FER_2"/>
    <property type="match status" value="1"/>
</dbReference>
<dbReference type="GO" id="GO:1903457">
    <property type="term" value="P:lactate catabolic process"/>
    <property type="evidence" value="ECO:0007669"/>
    <property type="project" value="TreeGrafter"/>
</dbReference>
<dbReference type="Gene3D" id="3.30.70.2740">
    <property type="match status" value="1"/>
</dbReference>
<dbReference type="PANTHER" id="PTHR11748">
    <property type="entry name" value="D-LACTATE DEHYDROGENASE"/>
    <property type="match status" value="1"/>
</dbReference>
<dbReference type="InterPro" id="IPR017896">
    <property type="entry name" value="4Fe4S_Fe-S-bd"/>
</dbReference>
<dbReference type="Gene3D" id="3.30.465.10">
    <property type="match status" value="1"/>
</dbReference>
<dbReference type="InterPro" id="IPR016169">
    <property type="entry name" value="FAD-bd_PCMH_sub2"/>
</dbReference>
<dbReference type="GO" id="GO:0008720">
    <property type="term" value="F:D-lactate dehydrogenase (NAD+) activity"/>
    <property type="evidence" value="ECO:0007669"/>
    <property type="project" value="TreeGrafter"/>
</dbReference>
<dbReference type="Gene3D" id="1.10.1060.10">
    <property type="entry name" value="Alpha-helical ferredoxin"/>
    <property type="match status" value="1"/>
</dbReference>
<feature type="domain" description="FAD-binding PCMH-type" evidence="6">
    <location>
        <begin position="43"/>
        <end position="284"/>
    </location>
</feature>
<feature type="domain" description="4Fe-4S ferredoxin-type" evidence="5">
    <location>
        <begin position="628"/>
        <end position="659"/>
    </location>
</feature>
<dbReference type="EMBL" id="MLJW01000060">
    <property type="protein sequence ID" value="OIR04112.1"/>
    <property type="molecule type" value="Genomic_DNA"/>
</dbReference>
<proteinExistence type="predicted"/>
<dbReference type="AlphaFoldDB" id="A0A1J5SJ92"/>
<reference evidence="7" key="1">
    <citation type="submission" date="2016-10" db="EMBL/GenBank/DDBJ databases">
        <title>Sequence of Gallionella enrichment culture.</title>
        <authorList>
            <person name="Poehlein A."/>
            <person name="Muehling M."/>
            <person name="Daniel R."/>
        </authorList>
    </citation>
    <scope>NUCLEOTIDE SEQUENCE</scope>
</reference>
<dbReference type="GO" id="GO:0071949">
    <property type="term" value="F:FAD binding"/>
    <property type="evidence" value="ECO:0007669"/>
    <property type="project" value="InterPro"/>
</dbReference>
<name>A0A1J5SJ92_9ZZZZ</name>
<dbReference type="SUPFAM" id="SSF56176">
    <property type="entry name" value="FAD-binding/transporter-associated domain-like"/>
    <property type="match status" value="1"/>
</dbReference>